<dbReference type="EMBL" id="FRXO01000014">
    <property type="protein sequence ID" value="SHO67433.1"/>
    <property type="molecule type" value="Genomic_DNA"/>
</dbReference>
<evidence type="ECO:0000256" key="3">
    <source>
        <dbReference type="ARBA" id="ARBA00023163"/>
    </source>
</evidence>
<dbReference type="PANTHER" id="PTHR43537:SF24">
    <property type="entry name" value="GLUCONATE OPERON TRANSCRIPTIONAL REPRESSOR"/>
    <property type="match status" value="1"/>
</dbReference>
<dbReference type="InterPro" id="IPR011711">
    <property type="entry name" value="GntR_C"/>
</dbReference>
<dbReference type="CDD" id="cd07377">
    <property type="entry name" value="WHTH_GntR"/>
    <property type="match status" value="1"/>
</dbReference>
<dbReference type="Gene3D" id="1.10.10.10">
    <property type="entry name" value="Winged helix-like DNA-binding domain superfamily/Winged helix DNA-binding domain"/>
    <property type="match status" value="1"/>
</dbReference>
<dbReference type="SMART" id="SM00345">
    <property type="entry name" value="HTH_GNTR"/>
    <property type="match status" value="1"/>
</dbReference>
<dbReference type="RefSeq" id="WP_073632246.1">
    <property type="nucleotide sequence ID" value="NZ_FRXO01000014.1"/>
</dbReference>
<dbReference type="STRING" id="1123029.SAMN02745172_04114"/>
<dbReference type="PANTHER" id="PTHR43537">
    <property type="entry name" value="TRANSCRIPTIONAL REGULATOR, GNTR FAMILY"/>
    <property type="match status" value="1"/>
</dbReference>
<keyword evidence="2 5" id="KW-0238">DNA-binding</keyword>
<keyword evidence="1" id="KW-0805">Transcription regulation</keyword>
<evidence type="ECO:0000259" key="4">
    <source>
        <dbReference type="PROSITE" id="PS50949"/>
    </source>
</evidence>
<reference evidence="5 6" key="1">
    <citation type="submission" date="2016-12" db="EMBL/GenBank/DDBJ databases">
        <authorList>
            <person name="Song W.-J."/>
            <person name="Kurnit D.M."/>
        </authorList>
    </citation>
    <scope>NUCLEOTIDE SEQUENCE [LARGE SCALE GENOMIC DNA]</scope>
    <source>
        <strain evidence="5 6">DSM 19599</strain>
    </source>
</reference>
<dbReference type="SMART" id="SM00895">
    <property type="entry name" value="FCD"/>
    <property type="match status" value="1"/>
</dbReference>
<sequence>MSIVVRATLAEQAYQELRTRILSGRLAGGQRLLPEELSVELAISPTPIKEALLRLESDGLVEWPLRRGAVVRRFTTHEVEELYEARLLIELNAVARIFERGANTPAFIETLRGNLARHAFHAGREGLDELSSALAFDREFHQHIVLAAGNALVAEWHLRILRQTHTVFVYNAGNYARSVDEHRTIIEAFAAGYEAAVRNAVETHLIESRNNTLANIVRESARSTPS</sequence>
<dbReference type="SUPFAM" id="SSF48008">
    <property type="entry name" value="GntR ligand-binding domain-like"/>
    <property type="match status" value="1"/>
</dbReference>
<keyword evidence="3" id="KW-0804">Transcription</keyword>
<keyword evidence="6" id="KW-1185">Reference proteome</keyword>
<evidence type="ECO:0000256" key="2">
    <source>
        <dbReference type="ARBA" id="ARBA00023125"/>
    </source>
</evidence>
<gene>
    <name evidence="5" type="ORF">SAMN02745172_04114</name>
</gene>
<dbReference type="InterPro" id="IPR036390">
    <property type="entry name" value="WH_DNA-bd_sf"/>
</dbReference>
<dbReference type="Pfam" id="PF07729">
    <property type="entry name" value="FCD"/>
    <property type="match status" value="1"/>
</dbReference>
<proteinExistence type="predicted"/>
<evidence type="ECO:0000313" key="6">
    <source>
        <dbReference type="Proteomes" id="UP000186406"/>
    </source>
</evidence>
<name>A0A1M7ZRA0_9HYPH</name>
<dbReference type="AlphaFoldDB" id="A0A1M7ZRA0"/>
<protein>
    <submittedName>
        <fullName evidence="5">DNA-binding transcriptional regulator, GntR family</fullName>
    </submittedName>
</protein>
<feature type="domain" description="HTH gntR-type" evidence="4">
    <location>
        <begin position="7"/>
        <end position="74"/>
    </location>
</feature>
<dbReference type="GO" id="GO:0003677">
    <property type="term" value="F:DNA binding"/>
    <property type="evidence" value="ECO:0007669"/>
    <property type="project" value="UniProtKB-KW"/>
</dbReference>
<dbReference type="InterPro" id="IPR008920">
    <property type="entry name" value="TF_FadR/GntR_C"/>
</dbReference>
<evidence type="ECO:0000256" key="1">
    <source>
        <dbReference type="ARBA" id="ARBA00023015"/>
    </source>
</evidence>
<dbReference type="Pfam" id="PF00392">
    <property type="entry name" value="GntR"/>
    <property type="match status" value="1"/>
</dbReference>
<evidence type="ECO:0000313" key="5">
    <source>
        <dbReference type="EMBL" id="SHO67433.1"/>
    </source>
</evidence>
<accession>A0A1M7ZRA0</accession>
<dbReference type="GO" id="GO:0003700">
    <property type="term" value="F:DNA-binding transcription factor activity"/>
    <property type="evidence" value="ECO:0007669"/>
    <property type="project" value="InterPro"/>
</dbReference>
<dbReference type="SUPFAM" id="SSF46785">
    <property type="entry name" value="Winged helix' DNA-binding domain"/>
    <property type="match status" value="1"/>
</dbReference>
<dbReference type="InterPro" id="IPR000524">
    <property type="entry name" value="Tscrpt_reg_HTH_GntR"/>
</dbReference>
<dbReference type="Proteomes" id="UP000186406">
    <property type="component" value="Unassembled WGS sequence"/>
</dbReference>
<dbReference type="PROSITE" id="PS50949">
    <property type="entry name" value="HTH_GNTR"/>
    <property type="match status" value="1"/>
</dbReference>
<dbReference type="InterPro" id="IPR036388">
    <property type="entry name" value="WH-like_DNA-bd_sf"/>
</dbReference>
<organism evidence="5 6">
    <name type="scientific">Pseudoxanthobacter soli DSM 19599</name>
    <dbReference type="NCBI Taxonomy" id="1123029"/>
    <lineage>
        <taxon>Bacteria</taxon>
        <taxon>Pseudomonadati</taxon>
        <taxon>Pseudomonadota</taxon>
        <taxon>Alphaproteobacteria</taxon>
        <taxon>Hyphomicrobiales</taxon>
        <taxon>Segnochrobactraceae</taxon>
        <taxon>Pseudoxanthobacter</taxon>
    </lineage>
</organism>
<dbReference type="Gene3D" id="1.20.120.530">
    <property type="entry name" value="GntR ligand-binding domain-like"/>
    <property type="match status" value="1"/>
</dbReference>
<dbReference type="OrthoDB" id="8155773at2"/>